<feature type="transmembrane region" description="Helical" evidence="1">
    <location>
        <begin position="49"/>
        <end position="67"/>
    </location>
</feature>
<keyword evidence="1" id="KW-0472">Membrane</keyword>
<dbReference type="STRING" id="1160509.A0A3N4HYV4"/>
<dbReference type="Proteomes" id="UP000275078">
    <property type="component" value="Unassembled WGS sequence"/>
</dbReference>
<evidence type="ECO:0000256" key="1">
    <source>
        <dbReference type="SAM" id="Phobius"/>
    </source>
</evidence>
<protein>
    <submittedName>
        <fullName evidence="2">Uncharacterized protein</fullName>
    </submittedName>
</protein>
<keyword evidence="3" id="KW-1185">Reference proteome</keyword>
<name>A0A3N4HYV4_ASCIM</name>
<keyword evidence="1" id="KW-1133">Transmembrane helix</keyword>
<organism evidence="2 3">
    <name type="scientific">Ascobolus immersus RN42</name>
    <dbReference type="NCBI Taxonomy" id="1160509"/>
    <lineage>
        <taxon>Eukaryota</taxon>
        <taxon>Fungi</taxon>
        <taxon>Dikarya</taxon>
        <taxon>Ascomycota</taxon>
        <taxon>Pezizomycotina</taxon>
        <taxon>Pezizomycetes</taxon>
        <taxon>Pezizales</taxon>
        <taxon>Ascobolaceae</taxon>
        <taxon>Ascobolus</taxon>
    </lineage>
</organism>
<gene>
    <name evidence="2" type="ORF">BJ508DRAFT_328902</name>
</gene>
<dbReference type="EMBL" id="ML119706">
    <property type="protein sequence ID" value="RPA78869.1"/>
    <property type="molecule type" value="Genomic_DNA"/>
</dbReference>
<accession>A0A3N4HYV4</accession>
<dbReference type="OrthoDB" id="194358at2759"/>
<keyword evidence="1" id="KW-0812">Transmembrane</keyword>
<sequence>MAPTDSSIKTSSDAWATLIANIATLLVLVGEKHVKEYFKTMSKPSHELLFAAGPIGLVTAVTTLVRLKGAPILKRLIGRTFETRGEIFKDVTGLSGTDVKFVLKNGALEQASEWDEKDVALFYWKGGMTGTVAEVKEHWKLAQKRLVQLRRSDVRSMDHRLLHSFMGGCIRMRGENALDIIMKNIKTRKERGFGDDLDFGTGDVDGAVYTSGCIADISLSLTANHCLDGKVTGLCRVLVSLFCLLGTAGLVIVNWFLQKDIENTTLIAVGAVISAACSFYTARIVKGMTTQQPYGLRAFNVCDSGFYSRDGENIQLLFTPTAVINSDYTFPWVSGKMQKDFDLVSHLVVLLVVIGYISLYLASWALGQPSGGFA</sequence>
<evidence type="ECO:0000313" key="3">
    <source>
        <dbReference type="Proteomes" id="UP000275078"/>
    </source>
</evidence>
<reference evidence="2 3" key="1">
    <citation type="journal article" date="2018" name="Nat. Ecol. Evol.">
        <title>Pezizomycetes genomes reveal the molecular basis of ectomycorrhizal truffle lifestyle.</title>
        <authorList>
            <person name="Murat C."/>
            <person name="Payen T."/>
            <person name="Noel B."/>
            <person name="Kuo A."/>
            <person name="Morin E."/>
            <person name="Chen J."/>
            <person name="Kohler A."/>
            <person name="Krizsan K."/>
            <person name="Balestrini R."/>
            <person name="Da Silva C."/>
            <person name="Montanini B."/>
            <person name="Hainaut M."/>
            <person name="Levati E."/>
            <person name="Barry K.W."/>
            <person name="Belfiori B."/>
            <person name="Cichocki N."/>
            <person name="Clum A."/>
            <person name="Dockter R.B."/>
            <person name="Fauchery L."/>
            <person name="Guy J."/>
            <person name="Iotti M."/>
            <person name="Le Tacon F."/>
            <person name="Lindquist E.A."/>
            <person name="Lipzen A."/>
            <person name="Malagnac F."/>
            <person name="Mello A."/>
            <person name="Molinier V."/>
            <person name="Miyauchi S."/>
            <person name="Poulain J."/>
            <person name="Riccioni C."/>
            <person name="Rubini A."/>
            <person name="Sitrit Y."/>
            <person name="Splivallo R."/>
            <person name="Traeger S."/>
            <person name="Wang M."/>
            <person name="Zifcakova L."/>
            <person name="Wipf D."/>
            <person name="Zambonelli A."/>
            <person name="Paolocci F."/>
            <person name="Nowrousian M."/>
            <person name="Ottonello S."/>
            <person name="Baldrian P."/>
            <person name="Spatafora J.W."/>
            <person name="Henrissat B."/>
            <person name="Nagy L.G."/>
            <person name="Aury J.M."/>
            <person name="Wincker P."/>
            <person name="Grigoriev I.V."/>
            <person name="Bonfante P."/>
            <person name="Martin F.M."/>
        </authorList>
    </citation>
    <scope>NUCLEOTIDE SEQUENCE [LARGE SCALE GENOMIC DNA]</scope>
    <source>
        <strain evidence="2 3">RN42</strain>
    </source>
</reference>
<proteinExistence type="predicted"/>
<dbReference type="AlphaFoldDB" id="A0A3N4HYV4"/>
<evidence type="ECO:0000313" key="2">
    <source>
        <dbReference type="EMBL" id="RPA78869.1"/>
    </source>
</evidence>
<feature type="transmembrane region" description="Helical" evidence="1">
    <location>
        <begin position="263"/>
        <end position="282"/>
    </location>
</feature>
<feature type="transmembrane region" description="Helical" evidence="1">
    <location>
        <begin position="343"/>
        <end position="366"/>
    </location>
</feature>
<feature type="transmembrane region" description="Helical" evidence="1">
    <location>
        <begin position="237"/>
        <end position="257"/>
    </location>
</feature>